<evidence type="ECO:0000313" key="3">
    <source>
        <dbReference type="Proteomes" id="UP000183832"/>
    </source>
</evidence>
<reference evidence="2 3" key="1">
    <citation type="submission" date="2015-04" db="EMBL/GenBank/DDBJ databases">
        <authorList>
            <person name="Syromyatnikov M.Y."/>
            <person name="Popov V.N."/>
        </authorList>
    </citation>
    <scope>NUCLEOTIDE SEQUENCE [LARGE SCALE GENOMIC DNA]</scope>
</reference>
<evidence type="ECO:0000256" key="1">
    <source>
        <dbReference type="SAM" id="Phobius"/>
    </source>
</evidence>
<dbReference type="AlphaFoldDB" id="A0A1J1ID55"/>
<proteinExistence type="predicted"/>
<evidence type="ECO:0000313" key="2">
    <source>
        <dbReference type="EMBL" id="CRK97484.1"/>
    </source>
</evidence>
<gene>
    <name evidence="2" type="ORF">CLUMA_CG010873</name>
</gene>
<sequence length="59" mass="7136">MRTIWRRKQTAQQSLRNMEGICFEQLERLTKHSMPSIRISILMFFSIISLEFLFKQTSK</sequence>
<dbReference type="EMBL" id="CVRI01000047">
    <property type="protein sequence ID" value="CRK97484.1"/>
    <property type="molecule type" value="Genomic_DNA"/>
</dbReference>
<accession>A0A1J1ID55</accession>
<keyword evidence="1" id="KW-0472">Membrane</keyword>
<protein>
    <submittedName>
        <fullName evidence="2">CLUMA_CG010873, isoform A</fullName>
    </submittedName>
</protein>
<keyword evidence="1" id="KW-0812">Transmembrane</keyword>
<keyword evidence="3" id="KW-1185">Reference proteome</keyword>
<name>A0A1J1ID55_9DIPT</name>
<feature type="transmembrane region" description="Helical" evidence="1">
    <location>
        <begin position="36"/>
        <end position="54"/>
    </location>
</feature>
<keyword evidence="1" id="KW-1133">Transmembrane helix</keyword>
<organism evidence="2 3">
    <name type="scientific">Clunio marinus</name>
    <dbReference type="NCBI Taxonomy" id="568069"/>
    <lineage>
        <taxon>Eukaryota</taxon>
        <taxon>Metazoa</taxon>
        <taxon>Ecdysozoa</taxon>
        <taxon>Arthropoda</taxon>
        <taxon>Hexapoda</taxon>
        <taxon>Insecta</taxon>
        <taxon>Pterygota</taxon>
        <taxon>Neoptera</taxon>
        <taxon>Endopterygota</taxon>
        <taxon>Diptera</taxon>
        <taxon>Nematocera</taxon>
        <taxon>Chironomoidea</taxon>
        <taxon>Chironomidae</taxon>
        <taxon>Clunio</taxon>
    </lineage>
</organism>
<dbReference type="Proteomes" id="UP000183832">
    <property type="component" value="Unassembled WGS sequence"/>
</dbReference>